<dbReference type="PANTHER" id="PTHR42924:SF3">
    <property type="entry name" value="POLYMERASE_HISTIDINOL PHOSPHATASE N-TERMINAL DOMAIN-CONTAINING PROTEIN"/>
    <property type="match status" value="1"/>
</dbReference>
<dbReference type="InterPro" id="IPR052018">
    <property type="entry name" value="PHP_domain"/>
</dbReference>
<dbReference type="InterPro" id="IPR016195">
    <property type="entry name" value="Pol/histidinol_Pase-like"/>
</dbReference>
<accession>A0ABT4I7G6</accession>
<dbReference type="RefSeq" id="WP_268917199.1">
    <property type="nucleotide sequence ID" value="NZ_JAPTMY010000010.1"/>
</dbReference>
<dbReference type="EMBL" id="JAPTMY010000010">
    <property type="protein sequence ID" value="MCZ0857664.1"/>
    <property type="molecule type" value="Genomic_DNA"/>
</dbReference>
<dbReference type="SUPFAM" id="SSF89550">
    <property type="entry name" value="PHP domain-like"/>
    <property type="match status" value="1"/>
</dbReference>
<proteinExistence type="predicted"/>
<evidence type="ECO:0000313" key="3">
    <source>
        <dbReference type="Proteomes" id="UP001072034"/>
    </source>
</evidence>
<comment type="caution">
    <text evidence="2">The sequence shown here is derived from an EMBL/GenBank/DDBJ whole genome shotgun (WGS) entry which is preliminary data.</text>
</comment>
<organism evidence="2 3">
    <name type="scientific">Actinomyces israelii</name>
    <dbReference type="NCBI Taxonomy" id="1659"/>
    <lineage>
        <taxon>Bacteria</taxon>
        <taxon>Bacillati</taxon>
        <taxon>Actinomycetota</taxon>
        <taxon>Actinomycetes</taxon>
        <taxon>Actinomycetales</taxon>
        <taxon>Actinomycetaceae</taxon>
        <taxon>Actinomyces</taxon>
    </lineage>
</organism>
<reference evidence="2" key="1">
    <citation type="submission" date="2022-10" db="EMBL/GenBank/DDBJ databases">
        <title>Genome sequence of Actinomyces israelii ATCC 10048.</title>
        <authorList>
            <person name="Watt R.M."/>
            <person name="Tong W.M."/>
        </authorList>
    </citation>
    <scope>NUCLEOTIDE SEQUENCE</scope>
    <source>
        <strain evidence="2">ATCC 10048</strain>
    </source>
</reference>
<evidence type="ECO:0000313" key="2">
    <source>
        <dbReference type="EMBL" id="MCZ0857664.1"/>
    </source>
</evidence>
<name>A0ABT4I7G6_9ACTO</name>
<dbReference type="Proteomes" id="UP001072034">
    <property type="component" value="Unassembled WGS sequence"/>
</dbReference>
<evidence type="ECO:0000259" key="1">
    <source>
        <dbReference type="SMART" id="SM00481"/>
    </source>
</evidence>
<protein>
    <submittedName>
        <fullName evidence="2">CehA/McbA family metallohydrolase</fullName>
    </submittedName>
</protein>
<dbReference type="InterPro" id="IPR003141">
    <property type="entry name" value="Pol/His_phosphatase_N"/>
</dbReference>
<sequence>MTVLRRMTAHLGLVDQAEDRYPRLPFEVPAGAESIGVTMDVAEPAPAGEGAVIDLGLLGPDGLRGWSGGARTSYVVERDDATPGYRPGLEEGIWAVLLGLHQVPAQGVDVTVTVVSPAPGHPDHGPREAPAPRLLRGSDRGLPAPGGLTWYAGDLHNHSLHSDGDLSLWELANEGVRSGLDYLGCTDHNTTSHHPHLASVSRRHGITLVPGQEITTHRGHANAWGEIGVIDFRDDARTWVEEVERRGGLMSINHPVSDDCSWLHPLERMPPGAELFHGTWYRNLTDTSVLAWAAMLGRSVVVLGGGDFHNRSTPLRPGMPTTWVAAEECSPEALLEAMAAGRTTVTASARRIHDGEARPVLLEAPALVRLGGVDGHDADDLMAVDAAGTVLVDRLGGRLVIREENQVVRAPGGRGPYRLETAERWVLALSA</sequence>
<dbReference type="NCBIfam" id="NF038032">
    <property type="entry name" value="CehA_McbA_metalo"/>
    <property type="match status" value="1"/>
</dbReference>
<dbReference type="PANTHER" id="PTHR42924">
    <property type="entry name" value="EXONUCLEASE"/>
    <property type="match status" value="1"/>
</dbReference>
<gene>
    <name evidence="2" type="ORF">OHJ16_06360</name>
</gene>
<dbReference type="Gene3D" id="3.20.20.140">
    <property type="entry name" value="Metal-dependent hydrolases"/>
    <property type="match status" value="1"/>
</dbReference>
<feature type="domain" description="Polymerase/histidinol phosphatase N-terminal" evidence="1">
    <location>
        <begin position="153"/>
        <end position="218"/>
    </location>
</feature>
<dbReference type="SMART" id="SM00481">
    <property type="entry name" value="POLIIIAc"/>
    <property type="match status" value="1"/>
</dbReference>
<keyword evidence="3" id="KW-1185">Reference proteome</keyword>